<evidence type="ECO:0000313" key="2">
    <source>
        <dbReference type="Proteomes" id="UP001275440"/>
    </source>
</evidence>
<dbReference type="Proteomes" id="UP001275440">
    <property type="component" value="Unassembled WGS sequence"/>
</dbReference>
<comment type="caution">
    <text evidence="1">The sequence shown here is derived from an EMBL/GenBank/DDBJ whole genome shotgun (WGS) entry which is preliminary data.</text>
</comment>
<sequence>MPCTWCGDRILRNGARGPSARYCSPRCRVAAHRDRKRVPAELVAEDRWVRRDGKRPITPSGRPASSTDDRTWSPLAAVDADGARGNGVGFVLNGDGIACIDIDHCVRPDGSLEPWAKRLLRRVPPTWIELSPSGTGLHVWGIATVGTGRMLKMPNGGGVEVYDRGRYITVTRRPFGHCPRVLADLTDVVDELLAS</sequence>
<reference evidence="1 2" key="1">
    <citation type="submission" date="2019-10" db="EMBL/GenBank/DDBJ databases">
        <title>Draft Genome Assembly of Rhodococcus zopfii DSM44189.</title>
        <authorList>
            <person name="Sutton J.M."/>
            <person name="Akob D.M."/>
            <person name="Bushman T.J."/>
        </authorList>
    </citation>
    <scope>NUCLEOTIDE SEQUENCE [LARGE SCALE GENOMIC DNA]</scope>
    <source>
        <strain evidence="1 2">DSM 44189</strain>
    </source>
</reference>
<keyword evidence="2" id="KW-1185">Reference proteome</keyword>
<accession>A0ABU3WVP0</accession>
<proteinExistence type="predicted"/>
<evidence type="ECO:0000313" key="1">
    <source>
        <dbReference type="EMBL" id="MDV2477443.1"/>
    </source>
</evidence>
<organism evidence="1 2">
    <name type="scientific">Rhodococcus zopfii</name>
    <dbReference type="NCBI Taxonomy" id="43772"/>
    <lineage>
        <taxon>Bacteria</taxon>
        <taxon>Bacillati</taxon>
        <taxon>Actinomycetota</taxon>
        <taxon>Actinomycetes</taxon>
        <taxon>Mycobacteriales</taxon>
        <taxon>Nocardiaceae</taxon>
        <taxon>Rhodococcus</taxon>
    </lineage>
</organism>
<dbReference type="EMBL" id="WBMO01000005">
    <property type="protein sequence ID" value="MDV2477443.1"/>
    <property type="molecule type" value="Genomic_DNA"/>
</dbReference>
<gene>
    <name evidence="1" type="ORF">F8M49_22340</name>
</gene>
<name>A0ABU3WVP0_9NOCA</name>
<protein>
    <submittedName>
        <fullName evidence="1">DNA primase</fullName>
    </submittedName>
</protein>